<protein>
    <recommendedName>
        <fullName evidence="5">Glycosyl transferase</fullName>
    </recommendedName>
</protein>
<dbReference type="EMBL" id="AP021874">
    <property type="protein sequence ID" value="BBO67038.1"/>
    <property type="molecule type" value="Genomic_DNA"/>
</dbReference>
<sequence length="364" mass="41105">MSYIIQSYMADIIAIPELQRELNPLKDLMALLKIMSTINRFKPDVVHSHLSKAGTISRFAVFICNMFLKKKIIMVHTFHGHVLDSYFTPIKTYIFLIIERLLAKVSDGIVAISSTQKWELSKKYKVADSSKIFLINLGFDLNPFVQANKLKGTLRHQIGVSDDTLLIGLIGRLVPIKNHKMFLDAAKNYLKNAKDKKVKFIIVGDGELRRPLELYSLEMGLKDHVVFYGWEKNIPMIYADLNVLALTSLNEGTPVSIIEAMAASVPVVTTGVGGIKDLLGRIESDQPDGSGFKICERGVLCPKDDSIAFSNALKYITDSDYLSDNCRLTTARDFVIKNYSIERLIYDIDLLYEKLMIGRTPYRN</sequence>
<organism evidence="3 4">
    <name type="scientific">Desulfosarcina alkanivorans</name>
    <dbReference type="NCBI Taxonomy" id="571177"/>
    <lineage>
        <taxon>Bacteria</taxon>
        <taxon>Pseudomonadati</taxon>
        <taxon>Thermodesulfobacteriota</taxon>
        <taxon>Desulfobacteria</taxon>
        <taxon>Desulfobacterales</taxon>
        <taxon>Desulfosarcinaceae</taxon>
        <taxon>Desulfosarcina</taxon>
    </lineage>
</organism>
<feature type="domain" description="Glycosyl transferase family 1" evidence="1">
    <location>
        <begin position="154"/>
        <end position="323"/>
    </location>
</feature>
<accession>A0A5K7YD17</accession>
<dbReference type="GO" id="GO:0016757">
    <property type="term" value="F:glycosyltransferase activity"/>
    <property type="evidence" value="ECO:0007669"/>
    <property type="project" value="TreeGrafter"/>
</dbReference>
<evidence type="ECO:0000259" key="1">
    <source>
        <dbReference type="Pfam" id="PF00534"/>
    </source>
</evidence>
<dbReference type="KEGG" id="dalk:DSCA_09680"/>
<evidence type="ECO:0008006" key="5">
    <source>
        <dbReference type="Google" id="ProtNLM"/>
    </source>
</evidence>
<dbReference type="InterPro" id="IPR001296">
    <property type="entry name" value="Glyco_trans_1"/>
</dbReference>
<evidence type="ECO:0000259" key="2">
    <source>
        <dbReference type="Pfam" id="PF13439"/>
    </source>
</evidence>
<dbReference type="InterPro" id="IPR028098">
    <property type="entry name" value="Glyco_trans_4-like_N"/>
</dbReference>
<dbReference type="Pfam" id="PF00534">
    <property type="entry name" value="Glycos_transf_1"/>
    <property type="match status" value="1"/>
</dbReference>
<gene>
    <name evidence="3" type="ORF">DSCA_09680</name>
</gene>
<proteinExistence type="predicted"/>
<dbReference type="AlphaFoldDB" id="A0A5K7YD17"/>
<keyword evidence="4" id="KW-1185">Reference proteome</keyword>
<dbReference type="InterPro" id="IPR050194">
    <property type="entry name" value="Glycosyltransferase_grp1"/>
</dbReference>
<dbReference type="Gene3D" id="3.40.50.2000">
    <property type="entry name" value="Glycogen Phosphorylase B"/>
    <property type="match status" value="2"/>
</dbReference>
<evidence type="ECO:0000313" key="3">
    <source>
        <dbReference type="EMBL" id="BBO67038.1"/>
    </source>
</evidence>
<feature type="domain" description="Glycosyltransferase subfamily 4-like N-terminal" evidence="2">
    <location>
        <begin position="20"/>
        <end position="141"/>
    </location>
</feature>
<dbReference type="SUPFAM" id="SSF53756">
    <property type="entry name" value="UDP-Glycosyltransferase/glycogen phosphorylase"/>
    <property type="match status" value="1"/>
</dbReference>
<name>A0A5K7YD17_9BACT</name>
<dbReference type="Proteomes" id="UP000427906">
    <property type="component" value="Chromosome"/>
</dbReference>
<dbReference type="Pfam" id="PF13439">
    <property type="entry name" value="Glyco_transf_4"/>
    <property type="match status" value="1"/>
</dbReference>
<dbReference type="PANTHER" id="PTHR45947:SF3">
    <property type="entry name" value="SULFOQUINOVOSYL TRANSFERASE SQD2"/>
    <property type="match status" value="1"/>
</dbReference>
<dbReference type="PANTHER" id="PTHR45947">
    <property type="entry name" value="SULFOQUINOVOSYL TRANSFERASE SQD2"/>
    <property type="match status" value="1"/>
</dbReference>
<reference evidence="3 4" key="1">
    <citation type="submission" date="2019-11" db="EMBL/GenBank/DDBJ databases">
        <title>Comparative genomics of hydrocarbon-degrading Desulfosarcina strains.</title>
        <authorList>
            <person name="Watanabe M."/>
            <person name="Kojima H."/>
            <person name="Fukui M."/>
        </authorList>
    </citation>
    <scope>NUCLEOTIDE SEQUENCE [LARGE SCALE GENOMIC DNA]</scope>
    <source>
        <strain evidence="3 4">PL12</strain>
    </source>
</reference>
<evidence type="ECO:0000313" key="4">
    <source>
        <dbReference type="Proteomes" id="UP000427906"/>
    </source>
</evidence>